<keyword evidence="6" id="KW-1185">Reference proteome</keyword>
<dbReference type="PANTHER" id="PTHR11265">
    <property type="entry name" value="S-ADENOSYL-METHYLTRANSFERASE MRAW"/>
    <property type="match status" value="1"/>
</dbReference>
<dbReference type="Gene3D" id="3.40.50.150">
    <property type="entry name" value="Vaccinia Virus protein VP39"/>
    <property type="match status" value="1"/>
</dbReference>
<comment type="similarity">
    <text evidence="1">Belongs to the methyltransferase superfamily. RsmH family.</text>
</comment>
<name>A0ABN8Q647_9CNID</name>
<keyword evidence="2" id="KW-0489">Methyltransferase</keyword>
<evidence type="ECO:0000256" key="4">
    <source>
        <dbReference type="ARBA" id="ARBA00022691"/>
    </source>
</evidence>
<keyword evidence="3" id="KW-0808">Transferase</keyword>
<dbReference type="SUPFAM" id="SSF81799">
    <property type="entry name" value="Putative methyltransferase TM0872, insert domain"/>
    <property type="match status" value="1"/>
</dbReference>
<evidence type="ECO:0000256" key="2">
    <source>
        <dbReference type="ARBA" id="ARBA00022603"/>
    </source>
</evidence>
<dbReference type="InterPro" id="IPR023397">
    <property type="entry name" value="SAM-dep_MeTrfase_MraW_recog"/>
</dbReference>
<proteinExistence type="inferred from homology"/>
<dbReference type="HAMAP" id="MF_01007">
    <property type="entry name" value="16SrRNA_methyltr_H"/>
    <property type="match status" value="1"/>
</dbReference>
<evidence type="ECO:0000256" key="1">
    <source>
        <dbReference type="ARBA" id="ARBA00010396"/>
    </source>
</evidence>
<gene>
    <name evidence="5" type="ORF">PLOB_00002219</name>
</gene>
<dbReference type="Gene3D" id="1.10.150.170">
    <property type="entry name" value="Putative methyltransferase TM0872, insert domain"/>
    <property type="match status" value="1"/>
</dbReference>
<comment type="caution">
    <text evidence="5">The sequence shown here is derived from an EMBL/GenBank/DDBJ whole genome shotgun (WGS) entry which is preliminary data.</text>
</comment>
<organism evidence="5 6">
    <name type="scientific">Porites lobata</name>
    <dbReference type="NCBI Taxonomy" id="104759"/>
    <lineage>
        <taxon>Eukaryota</taxon>
        <taxon>Metazoa</taxon>
        <taxon>Cnidaria</taxon>
        <taxon>Anthozoa</taxon>
        <taxon>Hexacorallia</taxon>
        <taxon>Scleractinia</taxon>
        <taxon>Fungiina</taxon>
        <taxon>Poritidae</taxon>
        <taxon>Porites</taxon>
    </lineage>
</organism>
<evidence type="ECO:0000313" key="5">
    <source>
        <dbReference type="EMBL" id="CAH3157371.1"/>
    </source>
</evidence>
<dbReference type="PANTHER" id="PTHR11265:SF0">
    <property type="entry name" value="12S RRNA N4-METHYLCYTIDINE METHYLTRANSFERASE"/>
    <property type="match status" value="1"/>
</dbReference>
<dbReference type="Pfam" id="PF01795">
    <property type="entry name" value="Methyltransf_5"/>
    <property type="match status" value="1"/>
</dbReference>
<reference evidence="5 6" key="1">
    <citation type="submission" date="2022-05" db="EMBL/GenBank/DDBJ databases">
        <authorList>
            <consortium name="Genoscope - CEA"/>
            <person name="William W."/>
        </authorList>
    </citation>
    <scope>NUCLEOTIDE SEQUENCE [LARGE SCALE GENOMIC DNA]</scope>
</reference>
<protein>
    <submittedName>
        <fullName evidence="5">Uncharacterized protein</fullName>
    </submittedName>
</protein>
<dbReference type="Proteomes" id="UP001159405">
    <property type="component" value="Unassembled WGS sequence"/>
</dbReference>
<sequence>MTCTANKMAASPLSLYCARSLFIFPYQKLRCFCTQGDSHTVHVPVMLKECLSFLAPRDGQVFIDATFGSGGHSAAILMSAKCKVFALDRDPAAIEIADILSERSEFKGRLFPVLGKFSNIYNTLKSHGVKNESVNGMLLDIGASSIQFDDPDRGFSFYKNGPLDMRMDVRNVTKEGAKGERLPMTAADVVNSINETELTAVLRQYGQEKEAVRISRAIVRARDRIPIVSTRQLAAIVTAAVRNVRTDRFSRQLHPAARTFQALRILVNDELNELQCALKTAHKLLCPGGRLVVISFHALEDSIVRHFFKETHSEVSYLRSRTNVTGKAKTSTWLPLHKKVIYPSDEEVYLNPRSRSAKLRAAAKADNLVLDLTELTNLLDNNTGQTFHNGTSPL</sequence>
<dbReference type="NCBIfam" id="TIGR00006">
    <property type="entry name" value="16S rRNA (cytosine(1402)-N(4))-methyltransferase RsmH"/>
    <property type="match status" value="1"/>
</dbReference>
<dbReference type="EMBL" id="CALNXK010000107">
    <property type="protein sequence ID" value="CAH3157371.1"/>
    <property type="molecule type" value="Genomic_DNA"/>
</dbReference>
<dbReference type="SUPFAM" id="SSF53335">
    <property type="entry name" value="S-adenosyl-L-methionine-dependent methyltransferases"/>
    <property type="match status" value="1"/>
</dbReference>
<accession>A0ABN8Q647</accession>
<keyword evidence="4" id="KW-0949">S-adenosyl-L-methionine</keyword>
<evidence type="ECO:0000256" key="3">
    <source>
        <dbReference type="ARBA" id="ARBA00022679"/>
    </source>
</evidence>
<dbReference type="InterPro" id="IPR029063">
    <property type="entry name" value="SAM-dependent_MTases_sf"/>
</dbReference>
<dbReference type="InterPro" id="IPR002903">
    <property type="entry name" value="RsmH"/>
</dbReference>
<evidence type="ECO:0000313" key="6">
    <source>
        <dbReference type="Proteomes" id="UP001159405"/>
    </source>
</evidence>